<dbReference type="PANTHER" id="PTHR47186">
    <property type="entry name" value="LEUCINE-RICH REPEAT-CONTAINING PROTEIN 57"/>
    <property type="match status" value="1"/>
</dbReference>
<evidence type="ECO:0000259" key="7">
    <source>
        <dbReference type="Pfam" id="PF23598"/>
    </source>
</evidence>
<comment type="caution">
    <text evidence="8">The sequence shown here is derived from an EMBL/GenBank/DDBJ whole genome shotgun (WGS) entry which is preliminary data.</text>
</comment>
<dbReference type="InterPro" id="IPR038005">
    <property type="entry name" value="RX-like_CC"/>
</dbReference>
<name>A0AAX6I4B6_IRIPA</name>
<gene>
    <name evidence="8" type="ORF">M6B38_116040</name>
</gene>
<dbReference type="PANTHER" id="PTHR47186:SF57">
    <property type="entry name" value="OS02G0478300 PROTEIN"/>
    <property type="match status" value="1"/>
</dbReference>
<evidence type="ECO:0000313" key="9">
    <source>
        <dbReference type="Proteomes" id="UP001140949"/>
    </source>
</evidence>
<dbReference type="CDD" id="cd14798">
    <property type="entry name" value="RX-CC_like"/>
    <property type="match status" value="1"/>
</dbReference>
<keyword evidence="2" id="KW-0433">Leucine-rich repeat</keyword>
<comment type="similarity">
    <text evidence="1">Belongs to the disease resistance NB-LRR family.</text>
</comment>
<feature type="domain" description="Disease resistance R13L4/SHOC-2-like LRR" evidence="7">
    <location>
        <begin position="109"/>
        <end position="412"/>
    </location>
</feature>
<dbReference type="GO" id="GO:0000166">
    <property type="term" value="F:nucleotide binding"/>
    <property type="evidence" value="ECO:0007669"/>
    <property type="project" value="UniProtKB-KW"/>
</dbReference>
<evidence type="ECO:0000256" key="2">
    <source>
        <dbReference type="ARBA" id="ARBA00022614"/>
    </source>
</evidence>
<accession>A0AAX6I4B6</accession>
<sequence>MCVCEEREREKMASAVVKFALEKVGNILIQEGLLLYGVRDIIEWLRTELRWMECFLIDAERKEKKGDERVKNWVMEVRDVVFQAEDVMDTIIEQIDKRRKLLLGRRSTRIIRLLKREDYEFNIPEEVGGLIHLRYFKLTGFVSCSLPPSIGNLSNLQTLDVRGITQCTFPKSLWKIQTLVRFRCHGIMPSSDIGRLKMLQILENVKAGGWMRQLKELSCLRKLAITQVVSGNEQVDMLCDSLCKLDHLTSLYLEIFVSPTATATATATTTLFNSLPNHRNFRKLTLSCSGLGPYTGLSGLSQNLANLSLEGVQLAQETVTALEGLQGLVVLQIRQCRILGGNRANRGRIYVRGGFPRLRHLRLAHLGWLRYLRIESGAMKDLAQLTIDHCMDLRMMPEGLEQLASLKKLEVSGMPPGFVRRIREGGEDFHKIQHIPSIQIMI</sequence>
<dbReference type="Gene3D" id="3.80.10.10">
    <property type="entry name" value="Ribonuclease Inhibitor"/>
    <property type="match status" value="2"/>
</dbReference>
<keyword evidence="5" id="KW-0611">Plant defense</keyword>
<evidence type="ECO:0000256" key="5">
    <source>
        <dbReference type="ARBA" id="ARBA00022821"/>
    </source>
</evidence>
<dbReference type="GO" id="GO:0006952">
    <property type="term" value="P:defense response"/>
    <property type="evidence" value="ECO:0007669"/>
    <property type="project" value="UniProtKB-KW"/>
</dbReference>
<evidence type="ECO:0000256" key="1">
    <source>
        <dbReference type="ARBA" id="ARBA00008894"/>
    </source>
</evidence>
<proteinExistence type="inferred from homology"/>
<dbReference type="Pfam" id="PF23598">
    <property type="entry name" value="LRR_14"/>
    <property type="match status" value="1"/>
</dbReference>
<dbReference type="InterPro" id="IPR041118">
    <property type="entry name" value="Rx_N"/>
</dbReference>
<feature type="domain" description="Disease resistance N-terminal" evidence="6">
    <location>
        <begin position="16"/>
        <end position="99"/>
    </location>
</feature>
<dbReference type="EMBL" id="JANAVB010004796">
    <property type="protein sequence ID" value="KAJ6848032.1"/>
    <property type="molecule type" value="Genomic_DNA"/>
</dbReference>
<evidence type="ECO:0000256" key="4">
    <source>
        <dbReference type="ARBA" id="ARBA00022741"/>
    </source>
</evidence>
<dbReference type="SUPFAM" id="SSF52058">
    <property type="entry name" value="L domain-like"/>
    <property type="match status" value="1"/>
</dbReference>
<organism evidence="8 9">
    <name type="scientific">Iris pallida</name>
    <name type="common">Sweet iris</name>
    <dbReference type="NCBI Taxonomy" id="29817"/>
    <lineage>
        <taxon>Eukaryota</taxon>
        <taxon>Viridiplantae</taxon>
        <taxon>Streptophyta</taxon>
        <taxon>Embryophyta</taxon>
        <taxon>Tracheophyta</taxon>
        <taxon>Spermatophyta</taxon>
        <taxon>Magnoliopsida</taxon>
        <taxon>Liliopsida</taxon>
        <taxon>Asparagales</taxon>
        <taxon>Iridaceae</taxon>
        <taxon>Iridoideae</taxon>
        <taxon>Irideae</taxon>
        <taxon>Iris</taxon>
    </lineage>
</organism>
<evidence type="ECO:0000313" key="8">
    <source>
        <dbReference type="EMBL" id="KAJ6848032.1"/>
    </source>
</evidence>
<keyword evidence="9" id="KW-1185">Reference proteome</keyword>
<dbReference type="Pfam" id="PF18052">
    <property type="entry name" value="Rx_N"/>
    <property type="match status" value="1"/>
</dbReference>
<evidence type="ECO:0000259" key="6">
    <source>
        <dbReference type="Pfam" id="PF18052"/>
    </source>
</evidence>
<dbReference type="Gene3D" id="1.20.5.4130">
    <property type="match status" value="1"/>
</dbReference>
<evidence type="ECO:0000256" key="3">
    <source>
        <dbReference type="ARBA" id="ARBA00022737"/>
    </source>
</evidence>
<reference evidence="8" key="1">
    <citation type="journal article" date="2023" name="GigaByte">
        <title>Genome assembly of the bearded iris, Iris pallida Lam.</title>
        <authorList>
            <person name="Bruccoleri R.E."/>
            <person name="Oakeley E.J."/>
            <person name="Faust A.M.E."/>
            <person name="Altorfer M."/>
            <person name="Dessus-Babus S."/>
            <person name="Burckhardt D."/>
            <person name="Oertli M."/>
            <person name="Naumann U."/>
            <person name="Petersen F."/>
            <person name="Wong J."/>
        </authorList>
    </citation>
    <scope>NUCLEOTIDE SEQUENCE</scope>
    <source>
        <strain evidence="8">GSM-AAB239-AS_SAM_17_03QT</strain>
    </source>
</reference>
<protein>
    <submittedName>
        <fullName evidence="8">Disease resistance protein isoform X1</fullName>
    </submittedName>
</protein>
<dbReference type="InterPro" id="IPR055414">
    <property type="entry name" value="LRR_R13L4/SHOC2-like"/>
</dbReference>
<dbReference type="AlphaFoldDB" id="A0AAX6I4B6"/>
<reference evidence="8" key="2">
    <citation type="submission" date="2023-04" db="EMBL/GenBank/DDBJ databases">
        <authorList>
            <person name="Bruccoleri R.E."/>
            <person name="Oakeley E.J."/>
            <person name="Faust A.-M."/>
            <person name="Dessus-Babus S."/>
            <person name="Altorfer M."/>
            <person name="Burckhardt D."/>
            <person name="Oertli M."/>
            <person name="Naumann U."/>
            <person name="Petersen F."/>
            <person name="Wong J."/>
        </authorList>
    </citation>
    <scope>NUCLEOTIDE SEQUENCE</scope>
    <source>
        <strain evidence="8">GSM-AAB239-AS_SAM_17_03QT</strain>
        <tissue evidence="8">Leaf</tissue>
    </source>
</reference>
<dbReference type="Proteomes" id="UP001140949">
    <property type="component" value="Unassembled WGS sequence"/>
</dbReference>
<keyword evidence="3" id="KW-0677">Repeat</keyword>
<dbReference type="InterPro" id="IPR032675">
    <property type="entry name" value="LRR_dom_sf"/>
</dbReference>
<keyword evidence="4" id="KW-0547">Nucleotide-binding</keyword>